<dbReference type="EMBL" id="BROD01000001">
    <property type="protein sequence ID" value="GKX68251.1"/>
    <property type="molecule type" value="Genomic_DNA"/>
</dbReference>
<accession>A0ACB5RGM3</accession>
<name>A0ACB5RGM3_9CLOT</name>
<dbReference type="Proteomes" id="UP001058074">
    <property type="component" value="Unassembled WGS sequence"/>
</dbReference>
<sequence>MKRYNMVKFFKKSFRRIKKSISLKSIQVIITVSFTAVTILAMILVGIMSYKKFADTSEKNAALATQQLVDQINSNIEYYLKNMIDVSNLLSNNIYLNPNVQSSNLLDQMNVIINTRNDIATLAVFSESGELLLGTSKAKLKANADIKNQLWFKNALNKSDNLIFSLPHVQNLFQKKHDWVVSLSRLISYTDENKKINGVLLVDMNYSTISQLCQNVSIGERGYLYIVDSENDIIYHPQQQLINIGLKKENNEDYLGSYIEDSDEGKRLVTIKTVNYTNWKVIAVAYISEIVASKKEIMKFVTWILAIGILLLVLIFSYISAKISQPIKQLEKSMKKVQEGNFNIYVDAKGEDEVVKLSQTFNLMLSKVRFLMDQIVVEQEAKRKSELDALQSQINPHFLYNTLDSIVWMAENNNMQDVITMVTSLARLFRISISRGKNIISVQQEMEHARNYLVIQKIRFKNKFTYSIDIQPEVMNLKTTKLILQPLIENSIYHGIEYMQDQGHIKVSAAIVDEKLLYEITDNGLGIESEKLKSLLEYEAETKVESGIGVKNVQKRIQMTYGKEYGLEIESELEEGTCIKIWLPLVED</sequence>
<keyword evidence="2" id="KW-1185">Reference proteome</keyword>
<gene>
    <name evidence="1" type="ORF">rsdtw13_35090</name>
</gene>
<comment type="caution">
    <text evidence="1">The sequence shown here is derived from an EMBL/GenBank/DDBJ whole genome shotgun (WGS) entry which is preliminary data.</text>
</comment>
<keyword evidence="1" id="KW-0418">Kinase</keyword>
<evidence type="ECO:0000313" key="1">
    <source>
        <dbReference type="EMBL" id="GKX68251.1"/>
    </source>
</evidence>
<organism evidence="1 2">
    <name type="scientific">Inconstantimicrobium mannanitabidum</name>
    <dbReference type="NCBI Taxonomy" id="1604901"/>
    <lineage>
        <taxon>Bacteria</taxon>
        <taxon>Bacillati</taxon>
        <taxon>Bacillota</taxon>
        <taxon>Clostridia</taxon>
        <taxon>Eubacteriales</taxon>
        <taxon>Clostridiaceae</taxon>
        <taxon>Inconstantimicrobium</taxon>
    </lineage>
</organism>
<evidence type="ECO:0000313" key="2">
    <source>
        <dbReference type="Proteomes" id="UP001058074"/>
    </source>
</evidence>
<reference evidence="1" key="1">
    <citation type="journal article" date="2025" name="Int. J. Syst. Evol. Microbiol.">
        <title>Inconstantimicrobium mannanitabidum sp. nov., a novel member of the family Clostridiaceae isolated from anoxic soil under the treatment of reductive soil disinfestation.</title>
        <authorList>
            <person name="Ueki A."/>
            <person name="Tonouchi A."/>
            <person name="Honma S."/>
            <person name="Kaku N."/>
            <person name="Ueki K."/>
        </authorList>
    </citation>
    <scope>NUCLEOTIDE SEQUENCE</scope>
    <source>
        <strain evidence="1">TW13</strain>
    </source>
</reference>
<protein>
    <submittedName>
        <fullName evidence="1">Sensor histidine kinase</fullName>
    </submittedName>
</protein>
<keyword evidence="1" id="KW-0808">Transferase</keyword>
<proteinExistence type="predicted"/>